<dbReference type="PANTHER" id="PTHR30173">
    <property type="entry name" value="SIGMA 19 FACTOR"/>
    <property type="match status" value="1"/>
</dbReference>
<dbReference type="InterPro" id="IPR014305">
    <property type="entry name" value="RNA_pol_sigma-G_actinobac"/>
</dbReference>
<dbReference type="GO" id="GO:0003677">
    <property type="term" value="F:DNA binding"/>
    <property type="evidence" value="ECO:0007669"/>
    <property type="project" value="InterPro"/>
</dbReference>
<dbReference type="EMBL" id="PTIX01000007">
    <property type="protein sequence ID" value="PPK67455.1"/>
    <property type="molecule type" value="Genomic_DNA"/>
</dbReference>
<keyword evidence="5" id="KW-0804">Transcription</keyword>
<dbReference type="GO" id="GO:0016987">
    <property type="term" value="F:sigma factor activity"/>
    <property type="evidence" value="ECO:0007669"/>
    <property type="project" value="UniProtKB-KW"/>
</dbReference>
<feature type="domain" description="SnoaL-like" evidence="8">
    <location>
        <begin position="183"/>
        <end position="258"/>
    </location>
</feature>
<dbReference type="InterPro" id="IPR014284">
    <property type="entry name" value="RNA_pol_sigma-70_dom"/>
</dbReference>
<dbReference type="NCBIfam" id="TIGR02937">
    <property type="entry name" value="sigma70-ECF"/>
    <property type="match status" value="1"/>
</dbReference>
<evidence type="ECO:0000256" key="4">
    <source>
        <dbReference type="ARBA" id="ARBA00023082"/>
    </source>
</evidence>
<dbReference type="InterPro" id="IPR036388">
    <property type="entry name" value="WH-like_DNA-bd_sf"/>
</dbReference>
<dbReference type="SUPFAM" id="SSF88946">
    <property type="entry name" value="Sigma2 domain of RNA polymerase sigma factors"/>
    <property type="match status" value="1"/>
</dbReference>
<dbReference type="Pfam" id="PF12680">
    <property type="entry name" value="SnoaL_2"/>
    <property type="match status" value="1"/>
</dbReference>
<dbReference type="Gene3D" id="1.10.10.10">
    <property type="entry name" value="Winged helix-like DNA-binding domain superfamily/Winged helix DNA-binding domain"/>
    <property type="match status" value="1"/>
</dbReference>
<sequence length="301" mass="32810">MERFRVELTGYCYRMLADGHEAEDAVQETFVKATRAGYDESRGALKSWLYAIATNVCLDMLRGARRRALAVDLGPAAEPGAGLGAPLPPGAWVRPMPDHKVLDPADQVVSAQSVRLAFLAALQHLPPKQRVVLILRDVLCWQAAEVATLLGTTTASVTSALQRARAVAPFAPSEVEVDQRLLDRYCKAFQEHDIETLVALLHEDATTSMPPFPWWLRGKAHIRATLEHATGTPCIHATLVPLKANGGPAFAHYDPDGNAFAIVTLDTRQDKIVATVTHLDPALFPLFDQPMSLRAPVRTSG</sequence>
<gene>
    <name evidence="9" type="ORF">CLV40_107119</name>
</gene>
<evidence type="ECO:0000259" key="8">
    <source>
        <dbReference type="Pfam" id="PF12680"/>
    </source>
</evidence>
<evidence type="ECO:0000256" key="5">
    <source>
        <dbReference type="ARBA" id="ARBA00023163"/>
    </source>
</evidence>
<dbReference type="CDD" id="cd06171">
    <property type="entry name" value="Sigma70_r4"/>
    <property type="match status" value="1"/>
</dbReference>
<reference evidence="9 10" key="1">
    <citation type="submission" date="2018-02" db="EMBL/GenBank/DDBJ databases">
        <title>Genomic Encyclopedia of Archaeal and Bacterial Type Strains, Phase II (KMG-II): from individual species to whole genera.</title>
        <authorList>
            <person name="Goeker M."/>
        </authorList>
    </citation>
    <scope>NUCLEOTIDE SEQUENCE [LARGE SCALE GENOMIC DNA]</scope>
    <source>
        <strain evidence="9 10">YU 961-1</strain>
    </source>
</reference>
<feature type="domain" description="RNA polymerase sigma-70 region 2" evidence="6">
    <location>
        <begin position="2"/>
        <end position="67"/>
    </location>
</feature>
<organism evidence="9 10">
    <name type="scientific">Actinokineospora auranticolor</name>
    <dbReference type="NCBI Taxonomy" id="155976"/>
    <lineage>
        <taxon>Bacteria</taxon>
        <taxon>Bacillati</taxon>
        <taxon>Actinomycetota</taxon>
        <taxon>Actinomycetes</taxon>
        <taxon>Pseudonocardiales</taxon>
        <taxon>Pseudonocardiaceae</taxon>
        <taxon>Actinokineospora</taxon>
    </lineage>
</organism>
<comment type="subunit">
    <text evidence="2">Interacts transiently with the RNA polymerase catalytic core formed by RpoA, RpoB, RpoC and RpoZ (2 alpha, 1 beta, 1 beta' and 1 omega subunit) to form the RNA polymerase holoenzyme that can initiate transcription.</text>
</comment>
<dbReference type="Proteomes" id="UP000239203">
    <property type="component" value="Unassembled WGS sequence"/>
</dbReference>
<dbReference type="InterPro" id="IPR013324">
    <property type="entry name" value="RNA_pol_sigma_r3/r4-like"/>
</dbReference>
<evidence type="ECO:0000256" key="2">
    <source>
        <dbReference type="ARBA" id="ARBA00011344"/>
    </source>
</evidence>
<evidence type="ECO:0000313" key="9">
    <source>
        <dbReference type="EMBL" id="PPK67455.1"/>
    </source>
</evidence>
<dbReference type="InterPro" id="IPR013325">
    <property type="entry name" value="RNA_pol_sigma_r2"/>
</dbReference>
<comment type="caution">
    <text evidence="9">The sequence shown here is derived from an EMBL/GenBank/DDBJ whole genome shotgun (WGS) entry which is preliminary data.</text>
</comment>
<dbReference type="NCBIfam" id="NF006089">
    <property type="entry name" value="PRK08241.1"/>
    <property type="match status" value="1"/>
</dbReference>
<name>A0A2S6GQC0_9PSEU</name>
<evidence type="ECO:0000259" key="6">
    <source>
        <dbReference type="Pfam" id="PF04542"/>
    </source>
</evidence>
<accession>A0A2S6GQC0</accession>
<dbReference type="InterPro" id="IPR007627">
    <property type="entry name" value="RNA_pol_sigma70_r2"/>
</dbReference>
<dbReference type="Gene3D" id="3.10.450.50">
    <property type="match status" value="1"/>
</dbReference>
<dbReference type="InterPro" id="IPR037401">
    <property type="entry name" value="SnoaL-like"/>
</dbReference>
<dbReference type="SUPFAM" id="SSF54427">
    <property type="entry name" value="NTF2-like"/>
    <property type="match status" value="1"/>
</dbReference>
<keyword evidence="3" id="KW-0805">Transcription regulation</keyword>
<dbReference type="OrthoDB" id="3806887at2"/>
<evidence type="ECO:0000313" key="10">
    <source>
        <dbReference type="Proteomes" id="UP000239203"/>
    </source>
</evidence>
<dbReference type="InterPro" id="IPR013249">
    <property type="entry name" value="RNA_pol_sigma70_r4_t2"/>
</dbReference>
<dbReference type="Pfam" id="PF08281">
    <property type="entry name" value="Sigma70_r4_2"/>
    <property type="match status" value="1"/>
</dbReference>
<keyword evidence="10" id="KW-1185">Reference proteome</keyword>
<dbReference type="RefSeq" id="WP_104479574.1">
    <property type="nucleotide sequence ID" value="NZ_CP154825.1"/>
</dbReference>
<evidence type="ECO:0000256" key="3">
    <source>
        <dbReference type="ARBA" id="ARBA00023015"/>
    </source>
</evidence>
<evidence type="ECO:0000259" key="7">
    <source>
        <dbReference type="Pfam" id="PF08281"/>
    </source>
</evidence>
<comment type="similarity">
    <text evidence="1">Belongs to the sigma-70 factor family. ECF subfamily.</text>
</comment>
<feature type="domain" description="RNA polymerase sigma factor 70 region 4 type 2" evidence="7">
    <location>
        <begin position="116"/>
        <end position="166"/>
    </location>
</feature>
<dbReference type="PANTHER" id="PTHR30173:SF36">
    <property type="entry name" value="ECF RNA POLYMERASE SIGMA FACTOR SIGJ"/>
    <property type="match status" value="1"/>
</dbReference>
<dbReference type="InterPro" id="IPR052704">
    <property type="entry name" value="ECF_Sigma-70_Domain"/>
</dbReference>
<dbReference type="AlphaFoldDB" id="A0A2S6GQC0"/>
<dbReference type="GO" id="GO:0006352">
    <property type="term" value="P:DNA-templated transcription initiation"/>
    <property type="evidence" value="ECO:0007669"/>
    <property type="project" value="InterPro"/>
</dbReference>
<dbReference type="Pfam" id="PF04542">
    <property type="entry name" value="Sigma70_r2"/>
    <property type="match status" value="1"/>
</dbReference>
<dbReference type="InterPro" id="IPR032710">
    <property type="entry name" value="NTF2-like_dom_sf"/>
</dbReference>
<protein>
    <submittedName>
        <fullName evidence="9">RNA polymerase sigma-70 factor (ECF subfamily)</fullName>
    </submittedName>
</protein>
<dbReference type="NCBIfam" id="TIGR02960">
    <property type="entry name" value="SigX5"/>
    <property type="match status" value="1"/>
</dbReference>
<dbReference type="Gene3D" id="1.10.1740.10">
    <property type="match status" value="1"/>
</dbReference>
<proteinExistence type="inferred from homology"/>
<keyword evidence="4" id="KW-0731">Sigma factor</keyword>
<dbReference type="SUPFAM" id="SSF88659">
    <property type="entry name" value="Sigma3 and sigma4 domains of RNA polymerase sigma factors"/>
    <property type="match status" value="1"/>
</dbReference>
<evidence type="ECO:0000256" key="1">
    <source>
        <dbReference type="ARBA" id="ARBA00010641"/>
    </source>
</evidence>